<evidence type="ECO:0000256" key="1">
    <source>
        <dbReference type="ARBA" id="ARBA00023015"/>
    </source>
</evidence>
<dbReference type="PANTHER" id="PTHR47894">
    <property type="entry name" value="HTH-TYPE TRANSCRIPTIONAL REGULATOR GADX"/>
    <property type="match status" value="1"/>
</dbReference>
<dbReference type="InterPro" id="IPR032687">
    <property type="entry name" value="AraC-type_N"/>
</dbReference>
<evidence type="ECO:0000256" key="2">
    <source>
        <dbReference type="ARBA" id="ARBA00023125"/>
    </source>
</evidence>
<evidence type="ECO:0000256" key="3">
    <source>
        <dbReference type="ARBA" id="ARBA00023163"/>
    </source>
</evidence>
<accession>A0A5C9A1Y4</accession>
<dbReference type="SUPFAM" id="SSF46689">
    <property type="entry name" value="Homeodomain-like"/>
    <property type="match status" value="1"/>
</dbReference>
<evidence type="ECO:0000313" key="5">
    <source>
        <dbReference type="EMBL" id="TXS93361.1"/>
    </source>
</evidence>
<dbReference type="OrthoDB" id="6194859at2"/>
<evidence type="ECO:0000259" key="4">
    <source>
        <dbReference type="PROSITE" id="PS01124"/>
    </source>
</evidence>
<dbReference type="PANTHER" id="PTHR47894:SF1">
    <property type="entry name" value="HTH-TYPE TRANSCRIPTIONAL REGULATOR VQSM"/>
    <property type="match status" value="1"/>
</dbReference>
<dbReference type="Pfam" id="PF12833">
    <property type="entry name" value="HTH_18"/>
    <property type="match status" value="1"/>
</dbReference>
<keyword evidence="2" id="KW-0238">DNA-binding</keyword>
<keyword evidence="6" id="KW-1185">Reference proteome</keyword>
<dbReference type="PRINTS" id="PR00032">
    <property type="entry name" value="HTHARAC"/>
</dbReference>
<dbReference type="GO" id="GO:0003700">
    <property type="term" value="F:DNA-binding transcription factor activity"/>
    <property type="evidence" value="ECO:0007669"/>
    <property type="project" value="InterPro"/>
</dbReference>
<dbReference type="SMART" id="SM00342">
    <property type="entry name" value="HTH_ARAC"/>
    <property type="match status" value="1"/>
</dbReference>
<dbReference type="InterPro" id="IPR009057">
    <property type="entry name" value="Homeodomain-like_sf"/>
</dbReference>
<keyword evidence="1" id="KW-0805">Transcription regulation</keyword>
<sequence length="342" mass="38295">MPQSQCIPDSERHPTVISSWMKVLLLALRDHGCNADLLLQQSGLTPEQLADPDARLPLADTTRLWELSVQALEDETLGLWVPCYSNQNTFHALGYAFMASSTLLEALQRVARFNPMVSDAARVGLVVERDTVVLSWDPVAPEHGPSLEAMEAILSLILRSSRKIKGAAFAPVSIALMRRRCADETPFREFFRAPIRFGAARYEMVFDRADLEQPLEWGNENLARSSDRVIEDYLKQLEMGRIANQLRNLLVRDMPGGTRGHEHYAKELGMSVRSLQRKLSAEGTSFNQLLNDTRCELACSYLSQQPRPSLTEIAFLLGFSDTSSFSRAFHRWTGVAPGAYAP</sequence>
<dbReference type="GO" id="GO:0000976">
    <property type="term" value="F:transcription cis-regulatory region binding"/>
    <property type="evidence" value="ECO:0007669"/>
    <property type="project" value="TreeGrafter"/>
</dbReference>
<dbReference type="GO" id="GO:0005829">
    <property type="term" value="C:cytosol"/>
    <property type="evidence" value="ECO:0007669"/>
    <property type="project" value="TreeGrafter"/>
</dbReference>
<reference evidence="5 6" key="1">
    <citation type="submission" date="2019-08" db="EMBL/GenBank/DDBJ databases">
        <title>Parahaliea maris sp. nov., isolated from the surface seawater.</title>
        <authorList>
            <person name="Liu Y."/>
        </authorList>
    </citation>
    <scope>NUCLEOTIDE SEQUENCE [LARGE SCALE GENOMIC DNA]</scope>
    <source>
        <strain evidence="5 6">S2-26</strain>
    </source>
</reference>
<dbReference type="RefSeq" id="WP_148063297.1">
    <property type="nucleotide sequence ID" value="NZ_VRYZ01000002.1"/>
</dbReference>
<keyword evidence="3" id="KW-0804">Transcription</keyword>
<dbReference type="Pfam" id="PF12625">
    <property type="entry name" value="Arabinose_bd"/>
    <property type="match status" value="1"/>
</dbReference>
<dbReference type="PROSITE" id="PS01124">
    <property type="entry name" value="HTH_ARAC_FAMILY_2"/>
    <property type="match status" value="1"/>
</dbReference>
<dbReference type="AlphaFoldDB" id="A0A5C9A1Y4"/>
<organism evidence="5 6">
    <name type="scientific">Parahaliea aestuarii</name>
    <dbReference type="NCBI Taxonomy" id="1852021"/>
    <lineage>
        <taxon>Bacteria</taxon>
        <taxon>Pseudomonadati</taxon>
        <taxon>Pseudomonadota</taxon>
        <taxon>Gammaproteobacteria</taxon>
        <taxon>Cellvibrionales</taxon>
        <taxon>Halieaceae</taxon>
        <taxon>Parahaliea</taxon>
    </lineage>
</organism>
<gene>
    <name evidence="5" type="ORF">FVW59_05870</name>
</gene>
<name>A0A5C9A1Y4_9GAMM</name>
<feature type="domain" description="HTH araC/xylS-type" evidence="4">
    <location>
        <begin position="244"/>
        <end position="342"/>
    </location>
</feature>
<dbReference type="Proteomes" id="UP000321933">
    <property type="component" value="Unassembled WGS sequence"/>
</dbReference>
<comment type="caution">
    <text evidence="5">The sequence shown here is derived from an EMBL/GenBank/DDBJ whole genome shotgun (WGS) entry which is preliminary data.</text>
</comment>
<protein>
    <submittedName>
        <fullName evidence="5">AraC family transcriptional regulator</fullName>
    </submittedName>
</protein>
<proteinExistence type="predicted"/>
<evidence type="ECO:0000313" key="6">
    <source>
        <dbReference type="Proteomes" id="UP000321933"/>
    </source>
</evidence>
<dbReference type="InterPro" id="IPR018060">
    <property type="entry name" value="HTH_AraC"/>
</dbReference>
<dbReference type="InterPro" id="IPR020449">
    <property type="entry name" value="Tscrpt_reg_AraC-type_HTH"/>
</dbReference>
<dbReference type="Gene3D" id="1.10.10.60">
    <property type="entry name" value="Homeodomain-like"/>
    <property type="match status" value="1"/>
</dbReference>
<dbReference type="EMBL" id="VRYZ01000002">
    <property type="protein sequence ID" value="TXS93361.1"/>
    <property type="molecule type" value="Genomic_DNA"/>
</dbReference>